<evidence type="ECO:0000256" key="4">
    <source>
        <dbReference type="HAMAP-Rule" id="MF_00724"/>
    </source>
</evidence>
<evidence type="ECO:0000256" key="2">
    <source>
        <dbReference type="ARBA" id="ARBA00009272"/>
    </source>
</evidence>
<evidence type="ECO:0000313" key="7">
    <source>
        <dbReference type="Proteomes" id="UP000220840"/>
    </source>
</evidence>
<sequence length="101" mass="11432">MRIEDNFNLRLQQFQNKFEENDGKDATSNSNEFSSMLKKCVDNVNEAATESNATTNAFVKGDDVTIDEVMVKAAEANLSLQFLTTTRDKLVEGYKELIKMQ</sequence>
<dbReference type="GO" id="GO:0003774">
    <property type="term" value="F:cytoskeletal motor activity"/>
    <property type="evidence" value="ECO:0007669"/>
    <property type="project" value="InterPro"/>
</dbReference>
<dbReference type="GO" id="GO:0005198">
    <property type="term" value="F:structural molecule activity"/>
    <property type="evidence" value="ECO:0007669"/>
    <property type="project" value="UniProtKB-UniRule"/>
</dbReference>
<dbReference type="InterPro" id="IPR001624">
    <property type="entry name" value="FliE"/>
</dbReference>
<evidence type="ECO:0000256" key="3">
    <source>
        <dbReference type="ARBA" id="ARBA00023143"/>
    </source>
</evidence>
<keyword evidence="6" id="KW-0966">Cell projection</keyword>
<dbReference type="NCBIfam" id="TIGR00205">
    <property type="entry name" value="fliE"/>
    <property type="match status" value="1"/>
</dbReference>
<keyword evidence="6" id="KW-0282">Flagellum</keyword>
<evidence type="ECO:0000256" key="1">
    <source>
        <dbReference type="ARBA" id="ARBA00004117"/>
    </source>
</evidence>
<dbReference type="Pfam" id="PF02049">
    <property type="entry name" value="FliE"/>
    <property type="match status" value="1"/>
</dbReference>
<dbReference type="RefSeq" id="WP_058296344.1">
    <property type="nucleotide sequence ID" value="NZ_CAKJVD010000009.1"/>
</dbReference>
<accession>A0A2A7MM55</accession>
<keyword evidence="3 4" id="KW-0975">Bacterial flagellum</keyword>
<dbReference type="PRINTS" id="PR01006">
    <property type="entry name" value="FLGHOOKFLIE"/>
</dbReference>
<comment type="similarity">
    <text evidence="2 4">Belongs to the FliE family.</text>
</comment>
<keyword evidence="6" id="KW-0969">Cilium</keyword>
<dbReference type="STRING" id="137838.GCA_001458595_03693"/>
<comment type="caution">
    <text evidence="6">The sequence shown here is derived from an EMBL/GenBank/DDBJ whole genome shotgun (WGS) entry which is preliminary data.</text>
</comment>
<evidence type="ECO:0000256" key="5">
    <source>
        <dbReference type="NCBIfam" id="TIGR00205"/>
    </source>
</evidence>
<dbReference type="HAMAP" id="MF_00724">
    <property type="entry name" value="FliE"/>
    <property type="match status" value="1"/>
</dbReference>
<dbReference type="GO" id="GO:0009425">
    <property type="term" value="C:bacterial-type flagellum basal body"/>
    <property type="evidence" value="ECO:0007669"/>
    <property type="project" value="UniProtKB-SubCell"/>
</dbReference>
<dbReference type="PANTHER" id="PTHR34653:SF1">
    <property type="entry name" value="FLAGELLAR HOOK-BASAL BODY COMPLEX PROTEIN FLIE"/>
    <property type="match status" value="1"/>
</dbReference>
<dbReference type="Proteomes" id="UP000220840">
    <property type="component" value="Unassembled WGS sequence"/>
</dbReference>
<name>A0A2A7MM55_9CLOT</name>
<gene>
    <name evidence="4" type="primary">fliE</name>
    <name evidence="6" type="ORF">CQ394_11025</name>
</gene>
<dbReference type="PANTHER" id="PTHR34653">
    <property type="match status" value="1"/>
</dbReference>
<dbReference type="OrthoDB" id="9812413at2"/>
<comment type="subcellular location">
    <subcellularLocation>
        <location evidence="1 4">Bacterial flagellum basal body</location>
    </subcellularLocation>
</comment>
<reference evidence="6 7" key="1">
    <citation type="submission" date="2017-10" db="EMBL/GenBank/DDBJ databases">
        <title>Effective Description of Clostridium neonatale sp. nov. linked to necrotizing enterocolitis in neonates and a clarification of species assignable to the genus Clostridium (Prazmowski 1880) emend. Lawson and Rainey 2016.</title>
        <authorList>
            <person name="Bernard K."/>
            <person name="Burdz T."/>
            <person name="Wiebe D."/>
            <person name="Balcewich B."/>
            <person name="Alfa M."/>
            <person name="Bernier A.-M."/>
        </authorList>
    </citation>
    <scope>NUCLEOTIDE SEQUENCE [LARGE SCALE GENOMIC DNA]</scope>
    <source>
        <strain evidence="6 7">LCDC99A005</strain>
    </source>
</reference>
<dbReference type="EMBL" id="PDCJ01000001">
    <property type="protein sequence ID" value="PEG32198.1"/>
    <property type="molecule type" value="Genomic_DNA"/>
</dbReference>
<dbReference type="AlphaFoldDB" id="A0A2A7MM55"/>
<evidence type="ECO:0000313" key="6">
    <source>
        <dbReference type="EMBL" id="PEG32198.1"/>
    </source>
</evidence>
<dbReference type="GeneID" id="68878683"/>
<proteinExistence type="inferred from homology"/>
<dbReference type="GO" id="GO:0071973">
    <property type="term" value="P:bacterial-type flagellum-dependent cell motility"/>
    <property type="evidence" value="ECO:0007669"/>
    <property type="project" value="InterPro"/>
</dbReference>
<protein>
    <recommendedName>
        <fullName evidence="4 5">Flagellar hook-basal body complex protein FliE</fullName>
    </recommendedName>
</protein>
<keyword evidence="7" id="KW-1185">Reference proteome</keyword>
<organism evidence="6 7">
    <name type="scientific">Clostridium neonatale</name>
    <dbReference type="NCBI Taxonomy" id="137838"/>
    <lineage>
        <taxon>Bacteria</taxon>
        <taxon>Bacillati</taxon>
        <taxon>Bacillota</taxon>
        <taxon>Clostridia</taxon>
        <taxon>Eubacteriales</taxon>
        <taxon>Clostridiaceae</taxon>
        <taxon>Clostridium</taxon>
    </lineage>
</organism>